<dbReference type="PhylomeDB" id="A4WI95"/>
<protein>
    <submittedName>
        <fullName evidence="1">Uncharacterized protein</fullName>
    </submittedName>
</protein>
<dbReference type="KEGG" id="pas:Pars_0517"/>
<gene>
    <name evidence="1" type="ordered locus">Pars_0517</name>
</gene>
<dbReference type="HOGENOM" id="CLU_1036722_0_0_2"/>
<organism evidence="1 2">
    <name type="scientific">Pyrobaculum arsenaticum (strain DSM 13514 / JCM 11321 / PZ6)</name>
    <dbReference type="NCBI Taxonomy" id="340102"/>
    <lineage>
        <taxon>Archaea</taxon>
        <taxon>Thermoproteota</taxon>
        <taxon>Thermoprotei</taxon>
        <taxon>Thermoproteales</taxon>
        <taxon>Thermoproteaceae</taxon>
        <taxon>Pyrobaculum</taxon>
    </lineage>
</organism>
<evidence type="ECO:0000313" key="2">
    <source>
        <dbReference type="Proteomes" id="UP000001567"/>
    </source>
</evidence>
<dbReference type="Proteomes" id="UP000001567">
    <property type="component" value="Chromosome"/>
</dbReference>
<proteinExistence type="predicted"/>
<name>A4WI95_PYRAR</name>
<dbReference type="EMBL" id="CP000660">
    <property type="protein sequence ID" value="ABP50112.1"/>
    <property type="molecule type" value="Genomic_DNA"/>
</dbReference>
<reference evidence="1 2" key="1">
    <citation type="submission" date="2007-04" db="EMBL/GenBank/DDBJ databases">
        <title>Complete sequence of Pyrobaculum arsenaticum DSM 13514.</title>
        <authorList>
            <consortium name="US DOE Joint Genome Institute"/>
            <person name="Copeland A."/>
            <person name="Lucas S."/>
            <person name="Lapidus A."/>
            <person name="Barry K."/>
            <person name="Glavina del Rio T."/>
            <person name="Dalin E."/>
            <person name="Tice H."/>
            <person name="Pitluck S."/>
            <person name="Chain P."/>
            <person name="Malfatti S."/>
            <person name="Shin M."/>
            <person name="Vergez L."/>
            <person name="Schmutz J."/>
            <person name="Larimer F."/>
            <person name="Land M."/>
            <person name="Hauser L."/>
            <person name="Kyrpides N."/>
            <person name="Mikhailova N."/>
            <person name="Cozen A.E."/>
            <person name="Fitz-Gibbon S.T."/>
            <person name="House C.H."/>
            <person name="Saltikov C."/>
            <person name="Lowe T.M."/>
            <person name="Richardson P."/>
        </authorList>
    </citation>
    <scope>NUCLEOTIDE SEQUENCE [LARGE SCALE GENOMIC DNA]</scope>
    <source>
        <strain evidence="2">ATCC 700994 / DSM 13514 / JCM 11321 / PZ6</strain>
    </source>
</reference>
<dbReference type="AlphaFoldDB" id="A4WI95"/>
<sequence length="280" mass="32529">MRFILANQLNTMISKKLWEEFEEAKWVLEELKRVKNDYGLLARFKTGHEFVEWFKLFISPILRVNYNTGAYWIKNTDIRGIVLWTKQGAWNERAANSVLSRALTDYRDYIEPEFLDVLAHQVSDEARHFYIRVKILELAGESLAGFQPLPQWSQLFEFPLKCASKRLERPYFQVKFSGAFQTVELTATVQHRGVVENAHFNKGLWEGDARRVVEALVNFSREIEDDESFHWSIAERIWARFLTTAELRAEALECAIPALELSTVAKIARIEAAERARGGN</sequence>
<dbReference type="STRING" id="340102.Pars_0517"/>
<accession>A4WI95</accession>
<evidence type="ECO:0000313" key="1">
    <source>
        <dbReference type="EMBL" id="ABP50112.1"/>
    </source>
</evidence>